<dbReference type="InterPro" id="IPR020904">
    <property type="entry name" value="Sc_DH/Rdtase_CS"/>
</dbReference>
<evidence type="ECO:0000256" key="1">
    <source>
        <dbReference type="ARBA" id="ARBA00006484"/>
    </source>
</evidence>
<dbReference type="Proteomes" id="UP001500689">
    <property type="component" value="Unassembled WGS sequence"/>
</dbReference>
<reference evidence="3" key="1">
    <citation type="journal article" date="2019" name="Int. J. Syst. Evol. Microbiol.">
        <title>The Global Catalogue of Microorganisms (GCM) 10K type strain sequencing project: providing services to taxonomists for standard genome sequencing and annotation.</title>
        <authorList>
            <consortium name="The Broad Institute Genomics Platform"/>
            <consortium name="The Broad Institute Genome Sequencing Center for Infectious Disease"/>
            <person name="Wu L."/>
            <person name="Ma J."/>
        </authorList>
    </citation>
    <scope>NUCLEOTIDE SEQUENCE [LARGE SCALE GENOMIC DNA]</scope>
    <source>
        <strain evidence="3">JCM 16898</strain>
    </source>
</reference>
<dbReference type="InterPro" id="IPR002347">
    <property type="entry name" value="SDR_fam"/>
</dbReference>
<evidence type="ECO:0000313" key="3">
    <source>
        <dbReference type="Proteomes" id="UP001500689"/>
    </source>
</evidence>
<accession>A0ABP6X5W3</accession>
<dbReference type="PRINTS" id="PR00081">
    <property type="entry name" value="GDHRDH"/>
</dbReference>
<keyword evidence="3" id="KW-1185">Reference proteome</keyword>
<gene>
    <name evidence="2" type="primary">fabG_5</name>
    <name evidence="2" type="ORF">GCM10022222_51690</name>
</gene>
<dbReference type="PANTHER" id="PTHR42760">
    <property type="entry name" value="SHORT-CHAIN DEHYDROGENASES/REDUCTASES FAMILY MEMBER"/>
    <property type="match status" value="1"/>
</dbReference>
<comment type="similarity">
    <text evidence="1">Belongs to the short-chain dehydrogenases/reductases (SDR) family.</text>
</comment>
<dbReference type="PROSITE" id="PS00061">
    <property type="entry name" value="ADH_SHORT"/>
    <property type="match status" value="1"/>
</dbReference>
<evidence type="ECO:0000313" key="2">
    <source>
        <dbReference type="EMBL" id="GAA3561553.1"/>
    </source>
</evidence>
<comment type="caution">
    <text evidence="2">The sequence shown here is derived from an EMBL/GenBank/DDBJ whole genome shotgun (WGS) entry which is preliminary data.</text>
</comment>
<dbReference type="Gene3D" id="3.40.50.720">
    <property type="entry name" value="NAD(P)-binding Rossmann-like Domain"/>
    <property type="match status" value="1"/>
</dbReference>
<dbReference type="EMBL" id="BAAAZN010000011">
    <property type="protein sequence ID" value="GAA3561553.1"/>
    <property type="molecule type" value="Genomic_DNA"/>
</dbReference>
<protein>
    <submittedName>
        <fullName evidence="2">3-oxoacyl-ACP reductase FabG</fullName>
    </submittedName>
</protein>
<organism evidence="2 3">
    <name type="scientific">Amycolatopsis ultiminotia</name>
    <dbReference type="NCBI Taxonomy" id="543629"/>
    <lineage>
        <taxon>Bacteria</taxon>
        <taxon>Bacillati</taxon>
        <taxon>Actinomycetota</taxon>
        <taxon>Actinomycetes</taxon>
        <taxon>Pseudonocardiales</taxon>
        <taxon>Pseudonocardiaceae</taxon>
        <taxon>Amycolatopsis</taxon>
    </lineage>
</organism>
<dbReference type="Pfam" id="PF13561">
    <property type="entry name" value="adh_short_C2"/>
    <property type="match status" value="1"/>
</dbReference>
<proteinExistence type="inferred from homology"/>
<dbReference type="InterPro" id="IPR036291">
    <property type="entry name" value="NAD(P)-bd_dom_sf"/>
</dbReference>
<dbReference type="RefSeq" id="WP_344864187.1">
    <property type="nucleotide sequence ID" value="NZ_BAAAZN010000011.1"/>
</dbReference>
<dbReference type="SUPFAM" id="SSF51735">
    <property type="entry name" value="NAD(P)-binding Rossmann-fold domains"/>
    <property type="match status" value="1"/>
</dbReference>
<sequence>MTPTTTTSDWHTTPETGSRVLVTGAAGGLGRALLTALHDLGCRTVGIDRPGVTDETLPVERLLGADLSDPDAAAEVVTEASAVLEGLDAVVGAAGIVDTIHRAASFPPDAFHRDVEANLLAQFYVLQAAYPSLADATTSSIVLFSSIAAQDGLPGQASYAAAKAGVLGLTRSLAAEWASDGIRINAVVPGLVATPKVLAMPETARQRLLRNVPLGRVAHLGEVVGAVLYLLSPAAGYTTGQALRLDGGQSLNNNGLFR</sequence>
<name>A0ABP6X5W3_9PSEU</name>
<dbReference type="PRINTS" id="PR00080">
    <property type="entry name" value="SDRFAMILY"/>
</dbReference>